<reference evidence="12 13" key="1">
    <citation type="submission" date="2025-05" db="UniProtKB">
        <authorList>
            <consortium name="RefSeq"/>
        </authorList>
    </citation>
    <scope>NUCLEOTIDE SEQUENCE [LARGE SCALE GENOMIC DNA]</scope>
    <source>
        <tissue evidence="13 14">Adult</tissue>
    </source>
</reference>
<feature type="transmembrane region" description="Helical" evidence="10">
    <location>
        <begin position="475"/>
        <end position="502"/>
    </location>
</feature>
<evidence type="ECO:0000256" key="7">
    <source>
        <dbReference type="ARBA" id="ARBA00023157"/>
    </source>
</evidence>
<feature type="transmembrane region" description="Helical" evidence="10">
    <location>
        <begin position="622"/>
        <end position="644"/>
    </location>
</feature>
<feature type="transmembrane region" description="Helical" evidence="10">
    <location>
        <begin position="353"/>
        <end position="371"/>
    </location>
</feature>
<evidence type="ECO:0000256" key="4">
    <source>
        <dbReference type="ARBA" id="ARBA00022692"/>
    </source>
</evidence>
<feature type="transmembrane region" description="Helical" evidence="10">
    <location>
        <begin position="839"/>
        <end position="865"/>
    </location>
</feature>
<evidence type="ECO:0000256" key="8">
    <source>
        <dbReference type="SAM" id="Coils"/>
    </source>
</evidence>
<dbReference type="NCBIfam" id="TIGR00805">
    <property type="entry name" value="oat"/>
    <property type="match status" value="1"/>
</dbReference>
<keyword evidence="3" id="KW-1003">Cell membrane</keyword>
<dbReference type="RefSeq" id="XP_049315134.1">
    <property type="nucleotide sequence ID" value="XM_049459177.1"/>
</dbReference>
<comment type="similarity">
    <text evidence="2">Belongs to the organo anion transporter (TC 2.A.60) family.</text>
</comment>
<feature type="region of interest" description="Disordered" evidence="9">
    <location>
        <begin position="1304"/>
        <end position="1324"/>
    </location>
</feature>
<evidence type="ECO:0000256" key="9">
    <source>
        <dbReference type="SAM" id="MobiDB-lite"/>
    </source>
</evidence>
<evidence type="ECO:0000256" key="10">
    <source>
        <dbReference type="SAM" id="Phobius"/>
    </source>
</evidence>
<dbReference type="SUPFAM" id="SSF100895">
    <property type="entry name" value="Kazal-type serine protease inhibitors"/>
    <property type="match status" value="1"/>
</dbReference>
<dbReference type="PANTHER" id="PTHR11388">
    <property type="entry name" value="ORGANIC ANION TRANSPORTER"/>
    <property type="match status" value="1"/>
</dbReference>
<dbReference type="CDD" id="cd17404">
    <property type="entry name" value="MFS_SLCO5_OATP5"/>
    <property type="match status" value="1"/>
</dbReference>
<feature type="coiled-coil region" evidence="8">
    <location>
        <begin position="1179"/>
        <end position="1206"/>
    </location>
</feature>
<protein>
    <submittedName>
        <fullName evidence="13 14">Uncharacterized protein So5a1 isoform X1</fullName>
    </submittedName>
</protein>
<feature type="transmembrane region" description="Helical" evidence="10">
    <location>
        <begin position="877"/>
        <end position="900"/>
    </location>
</feature>
<dbReference type="RefSeq" id="XP_049315127.1">
    <property type="nucleotide sequence ID" value="XM_049459170.1"/>
</dbReference>
<feature type="domain" description="Kazal-like" evidence="11">
    <location>
        <begin position="741"/>
        <end position="790"/>
    </location>
</feature>
<evidence type="ECO:0000313" key="14">
    <source>
        <dbReference type="RefSeq" id="XP_049315127.1"/>
    </source>
</evidence>
<feature type="transmembrane region" description="Helical" evidence="10">
    <location>
        <begin position="438"/>
        <end position="463"/>
    </location>
</feature>
<comment type="subcellular location">
    <subcellularLocation>
        <location evidence="1">Cell membrane</location>
        <topology evidence="1">Multi-pass membrane protein</topology>
    </subcellularLocation>
</comment>
<dbReference type="RefSeq" id="XP_049315122.1">
    <property type="nucleotide sequence ID" value="XM_049459165.1"/>
</dbReference>
<keyword evidence="4 10" id="KW-0812">Transmembrane</keyword>
<gene>
    <name evidence="13 14 15" type="primary">So5a1</name>
</gene>
<feature type="compositionally biased region" description="Low complexity" evidence="9">
    <location>
        <begin position="1234"/>
        <end position="1248"/>
    </location>
</feature>
<evidence type="ECO:0000313" key="13">
    <source>
        <dbReference type="RefSeq" id="XP_049315122.1"/>
    </source>
</evidence>
<dbReference type="InterPro" id="IPR002350">
    <property type="entry name" value="Kazal_dom"/>
</dbReference>
<dbReference type="Pfam" id="PF03137">
    <property type="entry name" value="OATP"/>
    <property type="match status" value="1"/>
</dbReference>
<name>A0ABM3K0W3_BACDO</name>
<feature type="compositionally biased region" description="Polar residues" evidence="9">
    <location>
        <begin position="1304"/>
        <end position="1318"/>
    </location>
</feature>
<feature type="transmembrane region" description="Helical" evidence="10">
    <location>
        <begin position="693"/>
        <end position="713"/>
    </location>
</feature>
<evidence type="ECO:0000259" key="11">
    <source>
        <dbReference type="PROSITE" id="PS51465"/>
    </source>
</evidence>
<sequence>MTANRPATQTEERLVEQQQQQQQQQLSHQQYTNTTNPTSTTNANMPSSANTSACNASAGYDEVEHCASRYGGTTANTGAEGNCTHVGVGASEGVCRNHSTASSTTHRRGHRRQESMYQMTGLYSETNTSGDDSSVDAATQDSQVNLGELVSCSAATAPNINNMCANVASRATCNCHNQHYHHPPTHHQHNHLHHPHHGHNNCQQPAVCSGCCNEILAKSHSRQPSASIAVGAGNVGGAVTNNNATTTPAAMLYESEYDDDDELQSRDCGILNYRPGRIQKFARIKVFVLLLSILVTLQQALSSGYINSVITTIEKRFEIPSSYSGLIASSYEIGNVITVIFVSYLGSRRHIPVWIGIGAAIMGIGSLVFMVPHFTGEPNPGVTIMNDSSDNICRSALVRDQDMDLGRLSSGLSNPPLAPHTLREDNCLEGKLSTFGPVLLFVIAQLLLGCGGSPLFTLGTTYVDDHVKTESSSMYIGCMYSMAAFGPVLGFLLGAYLLSFHMDSLSSTIISINPGDRRWVGMWWGGFLLCGVLLLIVAVPFFSFPKVLTTEKKKIRKSSVIQPAVPNNSNSLPRGTDPAGKVKKEIVAVSAKEDDEPRVDTGYGKDIKDIPQSMLRLVTNPVYIVTCLGACMELWIVSGFVVFLPKYLETQFSVGKSQASVFTGSIAVPGACIGIFIGGCILKRFQLKPKGAVQFVIISNAICLALYAMLFFLGCDNLKMAGTTIPYYRSAKHGVIEPFQVNLTAACNFGCECLTTDVEPVCGNNGLTYFSPCHAGCTAFSSTSNYTNCACVHSNISSSIYMGAGGSQAQALNANEDFAEVTVVPVATAGPCATPCRTIYPFLILLFFMTFIVASTQMPLLMIVLRSVSEEERSFALGMQFVIFRLFGYIPAPILFGNLIDSTCLLWKSTCGEKGGRCLIYDIEKFRYKYVGLCATVKIVALAIFIADWWLVRRRKQLEKLKPINANDPIIGSIISLDKLFEEKLTTNETNPQYGSNGEIILTSDALRHSRNDSRTIQLEYGYDKCNNAINSSGLSTPQTKSKKHFRSASCDVKMIRSFSKDQNIAPGTTSTDGGMHEPIKIKSLKRFQTHSRNNSSDLNSDFRHKLTHSRTNSRDDAGALNIRYIQNQLKPQEDEEDDDELTTGCGHFVKKHARNHSYDQIYMPNNIRFDADFFRNHHNNKNKNVNVLKNVMNREENRVKNSNETEAAAAAALAATAVSSRGHSRNNSKDLNTRTAATTTSNNSNATTPACIGGAAVGGGAGAVVVGAAHNVAEAALNILRHRRTNSKDLNYTLCTGSERNDLGSSTACSSNASTPAHGSGGGAAAVLHLKHAHARKASHHKIQIDDERNELISSARDDEDDSNAEEAQNATSTATAAANRKDIESLR</sequence>
<dbReference type="PROSITE" id="PS51465">
    <property type="entry name" value="KAZAL_2"/>
    <property type="match status" value="1"/>
</dbReference>
<feature type="transmembrane region" description="Helical" evidence="10">
    <location>
        <begin position="326"/>
        <end position="346"/>
    </location>
</feature>
<keyword evidence="7" id="KW-1015">Disulfide bond</keyword>
<proteinExistence type="inferred from homology"/>
<evidence type="ECO:0000256" key="1">
    <source>
        <dbReference type="ARBA" id="ARBA00004651"/>
    </source>
</evidence>
<organism evidence="12 14">
    <name type="scientific">Bactrocera dorsalis</name>
    <name type="common">Oriental fruit fly</name>
    <name type="synonym">Dacus dorsalis</name>
    <dbReference type="NCBI Taxonomy" id="27457"/>
    <lineage>
        <taxon>Eukaryota</taxon>
        <taxon>Metazoa</taxon>
        <taxon>Ecdysozoa</taxon>
        <taxon>Arthropoda</taxon>
        <taxon>Hexapoda</taxon>
        <taxon>Insecta</taxon>
        <taxon>Pterygota</taxon>
        <taxon>Neoptera</taxon>
        <taxon>Endopterygota</taxon>
        <taxon>Diptera</taxon>
        <taxon>Brachycera</taxon>
        <taxon>Muscomorpha</taxon>
        <taxon>Tephritoidea</taxon>
        <taxon>Tephritidae</taxon>
        <taxon>Bactrocera</taxon>
        <taxon>Bactrocera</taxon>
    </lineage>
</organism>
<feature type="compositionally biased region" description="Low complexity" evidence="9">
    <location>
        <begin position="17"/>
        <end position="54"/>
    </location>
</feature>
<dbReference type="InterPro" id="IPR036058">
    <property type="entry name" value="Kazal_dom_sf"/>
</dbReference>
<keyword evidence="5 10" id="KW-1133">Transmembrane helix</keyword>
<dbReference type="InterPro" id="IPR036259">
    <property type="entry name" value="MFS_trans_sf"/>
</dbReference>
<dbReference type="PANTHER" id="PTHR11388:SF142">
    <property type="entry name" value="SOLUTE CARRIER ORGANIC ANION TRANSPORTER FAMILY MEMBER 5A1"/>
    <property type="match status" value="1"/>
</dbReference>
<feature type="transmembrane region" description="Helical" evidence="10">
    <location>
        <begin position="930"/>
        <end position="952"/>
    </location>
</feature>
<evidence type="ECO:0000313" key="12">
    <source>
        <dbReference type="Proteomes" id="UP001652620"/>
    </source>
</evidence>
<dbReference type="SUPFAM" id="SSF103473">
    <property type="entry name" value="MFS general substrate transporter"/>
    <property type="match status" value="1"/>
</dbReference>
<keyword evidence="6 10" id="KW-0472">Membrane</keyword>
<feature type="region of interest" description="Disordered" evidence="9">
    <location>
        <begin position="1217"/>
        <end position="1248"/>
    </location>
</feature>
<dbReference type="InterPro" id="IPR004156">
    <property type="entry name" value="OATP"/>
</dbReference>
<dbReference type="Pfam" id="PF07648">
    <property type="entry name" value="Kazal_2"/>
    <property type="match status" value="1"/>
</dbReference>
<evidence type="ECO:0000313" key="15">
    <source>
        <dbReference type="RefSeq" id="XP_049315134.1"/>
    </source>
</evidence>
<dbReference type="Proteomes" id="UP001652620">
    <property type="component" value="Chromosome 1"/>
</dbReference>
<evidence type="ECO:0000256" key="6">
    <source>
        <dbReference type="ARBA" id="ARBA00023136"/>
    </source>
</evidence>
<feature type="region of interest" description="Disordered" evidence="9">
    <location>
        <begin position="1"/>
        <end position="54"/>
    </location>
</feature>
<evidence type="ECO:0000256" key="3">
    <source>
        <dbReference type="ARBA" id="ARBA00022475"/>
    </source>
</evidence>
<feature type="transmembrane region" description="Helical" evidence="10">
    <location>
        <begin position="522"/>
        <end position="544"/>
    </location>
</feature>
<feature type="compositionally biased region" description="Low complexity" evidence="9">
    <location>
        <begin position="1367"/>
        <end position="1380"/>
    </location>
</feature>
<keyword evidence="12" id="KW-1185">Reference proteome</keyword>
<accession>A0ABM3K0W3</accession>
<feature type="compositionally biased region" description="Polar residues" evidence="9">
    <location>
        <begin position="1091"/>
        <end position="1100"/>
    </location>
</feature>
<evidence type="ECO:0000256" key="5">
    <source>
        <dbReference type="ARBA" id="ARBA00022989"/>
    </source>
</evidence>
<feature type="transmembrane region" description="Helical" evidence="10">
    <location>
        <begin position="286"/>
        <end position="306"/>
    </location>
</feature>
<keyword evidence="8" id="KW-0175">Coiled coil</keyword>
<dbReference type="Gene3D" id="1.20.1250.20">
    <property type="entry name" value="MFS general substrate transporter like domains"/>
    <property type="match status" value="1"/>
</dbReference>
<feature type="region of interest" description="Disordered" evidence="9">
    <location>
        <begin position="1089"/>
        <end position="1120"/>
    </location>
</feature>
<evidence type="ECO:0000256" key="2">
    <source>
        <dbReference type="ARBA" id="ARBA00009657"/>
    </source>
</evidence>
<feature type="region of interest" description="Disordered" evidence="9">
    <location>
        <begin position="1347"/>
        <end position="1389"/>
    </location>
</feature>
<dbReference type="GeneID" id="105221776"/>